<keyword evidence="2" id="KW-1185">Reference proteome</keyword>
<evidence type="ECO:0000313" key="2">
    <source>
        <dbReference type="Proteomes" id="UP001189429"/>
    </source>
</evidence>
<dbReference type="Proteomes" id="UP001189429">
    <property type="component" value="Unassembled WGS sequence"/>
</dbReference>
<sequence>AMQAFTQKAMETILAQLPAALSAATVPLMEKYEERFNQQLRRVDGEVHAQRARSDLLDSTVAGIAHRLSHLEKELDLAKAKPRPPVVPNPEWDREVDLSILTSVPIHISADKNKKMVATEIACKKLQRGLTDRGIRTFLDKDNGQLLAKWEPLVRVLPLPASRTPKVEWNLPALADAGLSRDEANELARQVFDT</sequence>
<protein>
    <submittedName>
        <fullName evidence="1">Uncharacterized protein</fullName>
    </submittedName>
</protein>
<reference evidence="1" key="1">
    <citation type="submission" date="2023-10" db="EMBL/GenBank/DDBJ databases">
        <authorList>
            <person name="Chen Y."/>
            <person name="Shah S."/>
            <person name="Dougan E. K."/>
            <person name="Thang M."/>
            <person name="Chan C."/>
        </authorList>
    </citation>
    <scope>NUCLEOTIDE SEQUENCE [LARGE SCALE GENOMIC DNA]</scope>
</reference>
<proteinExistence type="predicted"/>
<feature type="non-terminal residue" evidence="1">
    <location>
        <position position="1"/>
    </location>
</feature>
<organism evidence="1 2">
    <name type="scientific">Prorocentrum cordatum</name>
    <dbReference type="NCBI Taxonomy" id="2364126"/>
    <lineage>
        <taxon>Eukaryota</taxon>
        <taxon>Sar</taxon>
        <taxon>Alveolata</taxon>
        <taxon>Dinophyceae</taxon>
        <taxon>Prorocentrales</taxon>
        <taxon>Prorocentraceae</taxon>
        <taxon>Prorocentrum</taxon>
    </lineage>
</organism>
<evidence type="ECO:0000313" key="1">
    <source>
        <dbReference type="EMBL" id="CAK0831580.1"/>
    </source>
</evidence>
<name>A0ABN9SIN8_9DINO</name>
<feature type="non-terminal residue" evidence="1">
    <location>
        <position position="194"/>
    </location>
</feature>
<dbReference type="EMBL" id="CAUYUJ010011336">
    <property type="protein sequence ID" value="CAK0831580.1"/>
    <property type="molecule type" value="Genomic_DNA"/>
</dbReference>
<comment type="caution">
    <text evidence="1">The sequence shown here is derived from an EMBL/GenBank/DDBJ whole genome shotgun (WGS) entry which is preliminary data.</text>
</comment>
<gene>
    <name evidence="1" type="ORF">PCOR1329_LOCUS29875</name>
</gene>
<accession>A0ABN9SIN8</accession>